<dbReference type="EMBL" id="FOYS01000003">
    <property type="protein sequence ID" value="SFR55450.1"/>
    <property type="molecule type" value="Genomic_DNA"/>
</dbReference>
<comment type="subunit">
    <text evidence="4">Homodimer.</text>
</comment>
<comment type="pathway">
    <text evidence="4">Amino-acid degradation; L-kynurenine degradation; L-alanine and anthranilate from L-kynurenine: step 1/1.</text>
</comment>
<dbReference type="InterPro" id="IPR015422">
    <property type="entry name" value="PyrdxlP-dep_Trfase_small"/>
</dbReference>
<comment type="function">
    <text evidence="4">Catalyzes the cleavage of L-kynurenine (L-Kyn) and L-3-hydroxykynurenine (L-3OHKyn) into anthranilic acid (AA) and 3-hydroxyanthranilic acid (3-OHAA), respectively.</text>
</comment>
<dbReference type="InterPro" id="IPR015424">
    <property type="entry name" value="PyrdxlP-dep_Trfase"/>
</dbReference>
<evidence type="ECO:0000313" key="6">
    <source>
        <dbReference type="Proteomes" id="UP000243250"/>
    </source>
</evidence>
<dbReference type="HAMAP" id="MF_01970">
    <property type="entry name" value="Kynureninase"/>
    <property type="match status" value="1"/>
</dbReference>
<comment type="catalytic activity">
    <reaction evidence="4">
        <text>L-kynurenine + H2O = anthranilate + L-alanine + H(+)</text>
        <dbReference type="Rhea" id="RHEA:16813"/>
        <dbReference type="ChEBI" id="CHEBI:15377"/>
        <dbReference type="ChEBI" id="CHEBI:15378"/>
        <dbReference type="ChEBI" id="CHEBI:16567"/>
        <dbReference type="ChEBI" id="CHEBI:57959"/>
        <dbReference type="ChEBI" id="CHEBI:57972"/>
        <dbReference type="EC" id="3.7.1.3"/>
    </reaction>
</comment>
<keyword evidence="6" id="KW-1185">Reference proteome</keyword>
<dbReference type="Gene3D" id="3.90.1150.10">
    <property type="entry name" value="Aspartate Aminotransferase, domain 1"/>
    <property type="match status" value="1"/>
</dbReference>
<dbReference type="PANTHER" id="PTHR14084:SF0">
    <property type="entry name" value="KYNURENINASE"/>
    <property type="match status" value="1"/>
</dbReference>
<evidence type="ECO:0000256" key="4">
    <source>
        <dbReference type="PIRNR" id="PIRNR038800"/>
    </source>
</evidence>
<dbReference type="PIRSF" id="PIRSF038800">
    <property type="entry name" value="KYNU"/>
    <property type="match status" value="1"/>
</dbReference>
<dbReference type="RefSeq" id="WP_089880979.1">
    <property type="nucleotide sequence ID" value="NZ_FOYS01000003.1"/>
</dbReference>
<evidence type="ECO:0000256" key="1">
    <source>
        <dbReference type="ARBA" id="ARBA00022642"/>
    </source>
</evidence>
<accession>A0A1I6HME3</accession>
<comment type="catalytic activity">
    <reaction evidence="4">
        <text>3-hydroxy-L-kynurenine + H2O = 3-hydroxyanthranilate + L-alanine + H(+)</text>
        <dbReference type="Rhea" id="RHEA:25143"/>
        <dbReference type="ChEBI" id="CHEBI:15377"/>
        <dbReference type="ChEBI" id="CHEBI:15378"/>
        <dbReference type="ChEBI" id="CHEBI:36559"/>
        <dbReference type="ChEBI" id="CHEBI:57972"/>
        <dbReference type="ChEBI" id="CHEBI:58125"/>
        <dbReference type="EC" id="3.7.1.3"/>
    </reaction>
</comment>
<dbReference type="GO" id="GO:0009435">
    <property type="term" value="P:NAD+ biosynthetic process"/>
    <property type="evidence" value="ECO:0007669"/>
    <property type="project" value="UniProtKB-UniPathway"/>
</dbReference>
<dbReference type="GO" id="GO:0043420">
    <property type="term" value="P:anthranilate metabolic process"/>
    <property type="evidence" value="ECO:0007669"/>
    <property type="project" value="TreeGrafter"/>
</dbReference>
<dbReference type="OrthoDB" id="195463at2157"/>
<dbReference type="GO" id="GO:0005737">
    <property type="term" value="C:cytoplasm"/>
    <property type="evidence" value="ECO:0007669"/>
    <property type="project" value="InterPro"/>
</dbReference>
<sequence length="420" mass="46651">MDDPTLADARERDRADPLADVRDRFYLPDELYMDGNSLGLLSADAEAALDRVLDEWKSLAIRGWTDADPDWFTYGERLGDRVAPLVGADGDEVVVGNSTTVNIHTLVGTFYDPERGEQILVNDLDFPTDHYAIRAQLRQMGRDPDDALRVVESRDGRTIDEDDVVSAIDDDVGMVFLPSVLYRSGQLLDVERITEAAHDAGALVGFDLAHSVGVVPHRLSEHGVDFAVWCHYKYLNAGPGALAGLYVNERHFGVTPVLAGWWGHEKATQFEMRHTFTPAQSAGAFQIGTPPLLAAAPLDGALDVTEAAGIDRLREKSVALTEYLVSLVDERLPECEVGTPRDPERRGGHVAVEHPEAYRLSEALRERGVVVDFRPPNVVRVCPSPYYVRFEDVYRVVEHLEEILENDEYERFETRGGGVT</sequence>
<evidence type="ECO:0000256" key="2">
    <source>
        <dbReference type="ARBA" id="ARBA00022801"/>
    </source>
</evidence>
<dbReference type="InterPro" id="IPR010111">
    <property type="entry name" value="Kynureninase"/>
</dbReference>
<dbReference type="GO" id="GO:0030170">
    <property type="term" value="F:pyridoxal phosphate binding"/>
    <property type="evidence" value="ECO:0007669"/>
    <property type="project" value="InterPro"/>
</dbReference>
<dbReference type="PANTHER" id="PTHR14084">
    <property type="entry name" value="KYNURENINASE"/>
    <property type="match status" value="1"/>
</dbReference>
<proteinExistence type="inferred from homology"/>
<dbReference type="UniPathway" id="UPA00334">
    <property type="reaction ID" value="UER00455"/>
</dbReference>
<comment type="similarity">
    <text evidence="4">Belongs to the kynureninase family.</text>
</comment>
<dbReference type="SUPFAM" id="SSF53383">
    <property type="entry name" value="PLP-dependent transferases"/>
    <property type="match status" value="1"/>
</dbReference>
<evidence type="ECO:0000256" key="3">
    <source>
        <dbReference type="ARBA" id="ARBA00022898"/>
    </source>
</evidence>
<keyword evidence="3 4" id="KW-0663">Pyridoxal phosphate</keyword>
<dbReference type="NCBIfam" id="TIGR01814">
    <property type="entry name" value="kynureninase"/>
    <property type="match status" value="1"/>
</dbReference>
<comment type="pathway">
    <text evidence="4">Cofactor biosynthesis; NAD(+) biosynthesis; quinolinate from L-kynurenine: step 2/3.</text>
</comment>
<dbReference type="EC" id="3.7.1.3" evidence="4"/>
<dbReference type="GO" id="GO:0097053">
    <property type="term" value="P:L-kynurenine catabolic process"/>
    <property type="evidence" value="ECO:0007669"/>
    <property type="project" value="UniProtKB-UniPathway"/>
</dbReference>
<dbReference type="Pfam" id="PF22580">
    <property type="entry name" value="KYNU_C"/>
    <property type="match status" value="1"/>
</dbReference>
<dbReference type="Gene3D" id="3.40.640.10">
    <property type="entry name" value="Type I PLP-dependent aspartate aminotransferase-like (Major domain)"/>
    <property type="match status" value="1"/>
</dbReference>
<name>A0A1I6HME3_9EURY</name>
<keyword evidence="2 4" id="KW-0378">Hydrolase</keyword>
<dbReference type="UniPathway" id="UPA00253">
    <property type="reaction ID" value="UER00329"/>
</dbReference>
<protein>
    <recommendedName>
        <fullName evidence="4">Kynureninase</fullName>
        <ecNumber evidence="4">3.7.1.3</ecNumber>
    </recommendedName>
</protein>
<comment type="cofactor">
    <cofactor evidence="4">
        <name>pyridoxal 5'-phosphate</name>
        <dbReference type="ChEBI" id="CHEBI:597326"/>
    </cofactor>
</comment>
<dbReference type="GO" id="GO:0030429">
    <property type="term" value="F:kynureninase activity"/>
    <property type="evidence" value="ECO:0007669"/>
    <property type="project" value="UniProtKB-EC"/>
</dbReference>
<dbReference type="GO" id="GO:0019441">
    <property type="term" value="P:L-tryptophan catabolic process to kynurenine"/>
    <property type="evidence" value="ECO:0007669"/>
    <property type="project" value="TreeGrafter"/>
</dbReference>
<organism evidence="5 6">
    <name type="scientific">Halogeometricum limi</name>
    <dbReference type="NCBI Taxonomy" id="555875"/>
    <lineage>
        <taxon>Archaea</taxon>
        <taxon>Methanobacteriati</taxon>
        <taxon>Methanobacteriota</taxon>
        <taxon>Stenosarchaea group</taxon>
        <taxon>Halobacteria</taxon>
        <taxon>Halobacteriales</taxon>
        <taxon>Haloferacaceae</taxon>
        <taxon>Halogeometricum</taxon>
    </lineage>
</organism>
<dbReference type="InterPro" id="IPR015421">
    <property type="entry name" value="PyrdxlP-dep_Trfase_major"/>
</dbReference>
<keyword evidence="1 4" id="KW-0662">Pyridine nucleotide biosynthesis</keyword>
<dbReference type="STRING" id="555875.SAMN04488124_2383"/>
<gene>
    <name evidence="5" type="ORF">SAMN04488124_2383</name>
</gene>
<dbReference type="AlphaFoldDB" id="A0A1I6HME3"/>
<reference evidence="6" key="1">
    <citation type="submission" date="2016-10" db="EMBL/GenBank/DDBJ databases">
        <authorList>
            <person name="Varghese N."/>
            <person name="Submissions S."/>
        </authorList>
    </citation>
    <scope>NUCLEOTIDE SEQUENCE [LARGE SCALE GENOMIC DNA]</scope>
    <source>
        <strain evidence="6">CGMCC 1.8711</strain>
    </source>
</reference>
<dbReference type="Proteomes" id="UP000243250">
    <property type="component" value="Unassembled WGS sequence"/>
</dbReference>
<evidence type="ECO:0000313" key="5">
    <source>
        <dbReference type="EMBL" id="SFR55450.1"/>
    </source>
</evidence>